<gene>
    <name evidence="1" type="ORF">BKH27_11230</name>
</gene>
<dbReference type="EMBL" id="MSKM01000047">
    <property type="protein sequence ID" value="OLO51811.1"/>
    <property type="molecule type" value="Genomic_DNA"/>
</dbReference>
<name>A0A1Q8VUQ7_9ACTO</name>
<accession>A0A1Q8VUQ7</accession>
<evidence type="ECO:0000313" key="2">
    <source>
        <dbReference type="Proteomes" id="UP000185772"/>
    </source>
</evidence>
<reference evidence="1 2" key="1">
    <citation type="submission" date="2016-12" db="EMBL/GenBank/DDBJ databases">
        <title>Genomic comparison of strains in the 'Actinomyces naeslundii' group.</title>
        <authorList>
            <person name="Mughal S.R."/>
            <person name="Do T."/>
            <person name="Gilbert S.C."/>
            <person name="Witherden E.A."/>
            <person name="Didelot X."/>
            <person name="Beighton D."/>
        </authorList>
    </citation>
    <scope>NUCLEOTIDE SEQUENCE [LARGE SCALE GENOMIC DNA]</scope>
    <source>
        <strain evidence="1 2">MMRCO6-1</strain>
    </source>
</reference>
<organism evidence="1 2">
    <name type="scientific">Actinomyces oris</name>
    <dbReference type="NCBI Taxonomy" id="544580"/>
    <lineage>
        <taxon>Bacteria</taxon>
        <taxon>Bacillati</taxon>
        <taxon>Actinomycetota</taxon>
        <taxon>Actinomycetes</taxon>
        <taxon>Actinomycetales</taxon>
        <taxon>Actinomycetaceae</taxon>
        <taxon>Actinomyces</taxon>
    </lineage>
</organism>
<evidence type="ECO:0000313" key="1">
    <source>
        <dbReference type="EMBL" id="OLO51811.1"/>
    </source>
</evidence>
<dbReference type="Proteomes" id="UP000185772">
    <property type="component" value="Unassembled WGS sequence"/>
</dbReference>
<sequence length="162" mass="18849">MTALLHHKVFGYGARSCRCGGYWKNTVDNRGRPYLTKEMSELRARNISEDEWQMLLAEVQQLLRDAEAGRLNYDNSYTKGVVCRAQSAHDVLEARLELTVNLDGEQRHLRLYFSEPDDEDRLLLSLSLRHKRGGMIGLEEQDEHIASAQRRFESWVQTRRAK</sequence>
<dbReference type="AlphaFoldDB" id="A0A1Q8VUQ7"/>
<protein>
    <submittedName>
        <fullName evidence="1">Uncharacterized protein</fullName>
    </submittedName>
</protein>
<comment type="caution">
    <text evidence="1">The sequence shown here is derived from an EMBL/GenBank/DDBJ whole genome shotgun (WGS) entry which is preliminary data.</text>
</comment>
<proteinExistence type="predicted"/>